<dbReference type="InterPro" id="IPR038862">
    <property type="entry name" value="MPH2"/>
</dbReference>
<organism evidence="2 3">
    <name type="scientific">Protea cynaroides</name>
    <dbReference type="NCBI Taxonomy" id="273540"/>
    <lineage>
        <taxon>Eukaryota</taxon>
        <taxon>Viridiplantae</taxon>
        <taxon>Streptophyta</taxon>
        <taxon>Embryophyta</taxon>
        <taxon>Tracheophyta</taxon>
        <taxon>Spermatophyta</taxon>
        <taxon>Magnoliopsida</taxon>
        <taxon>Proteales</taxon>
        <taxon>Proteaceae</taxon>
        <taxon>Protea</taxon>
    </lineage>
</organism>
<accession>A0A9Q0JVU5</accession>
<dbReference type="Pfam" id="PF20675">
    <property type="entry name" value="MPH2"/>
    <property type="match status" value="1"/>
</dbReference>
<dbReference type="AlphaFoldDB" id="A0A9Q0JVU5"/>
<proteinExistence type="predicted"/>
<evidence type="ECO:0000259" key="1">
    <source>
        <dbReference type="Pfam" id="PF20675"/>
    </source>
</evidence>
<evidence type="ECO:0000313" key="3">
    <source>
        <dbReference type="Proteomes" id="UP001141806"/>
    </source>
</evidence>
<dbReference type="PANTHER" id="PTHR35742">
    <property type="entry name" value="THYLAKOID LUMENAL 16.5 KDA PROTEIN, CHLOROPLASTIC"/>
    <property type="match status" value="1"/>
</dbReference>
<name>A0A9Q0JVU5_9MAGN</name>
<sequence length="230" mass="24648">MAKSFLSTANSLLPTLPLPSSSSTSTTNTAPATICSPKFNVKRPNSLLVALCKSGSESRLPCFTLTKRSLAVYLTATFIPFLAGFSHANAAILEADDDQELLERVKKDRKKRIEKQEAINSSKAETAYLQEVVYKLSRVGQAIDNNDISAASSVLGSSTDADWVRKVNVAFSKLSSSPEEKTVVDTFNSSLASLISSVIRKDIESSKIAFDFDLGPKAFDPSALLAACGS</sequence>
<dbReference type="Proteomes" id="UP001141806">
    <property type="component" value="Unassembled WGS sequence"/>
</dbReference>
<dbReference type="EMBL" id="JAMYWD010000012">
    <property type="protein sequence ID" value="KAJ4953656.1"/>
    <property type="molecule type" value="Genomic_DNA"/>
</dbReference>
<feature type="domain" description="Maintenance of Photosystem II under High light 2 C-terminal" evidence="1">
    <location>
        <begin position="127"/>
        <end position="210"/>
    </location>
</feature>
<reference evidence="2" key="1">
    <citation type="journal article" date="2023" name="Plant J.">
        <title>The genome of the king protea, Protea cynaroides.</title>
        <authorList>
            <person name="Chang J."/>
            <person name="Duong T.A."/>
            <person name="Schoeman C."/>
            <person name="Ma X."/>
            <person name="Roodt D."/>
            <person name="Barker N."/>
            <person name="Li Z."/>
            <person name="Van de Peer Y."/>
            <person name="Mizrachi E."/>
        </authorList>
    </citation>
    <scope>NUCLEOTIDE SEQUENCE</scope>
    <source>
        <tissue evidence="2">Young leaves</tissue>
    </source>
</reference>
<dbReference type="InterPro" id="IPR049072">
    <property type="entry name" value="MPH2_C"/>
</dbReference>
<comment type="caution">
    <text evidence="2">The sequence shown here is derived from an EMBL/GenBank/DDBJ whole genome shotgun (WGS) entry which is preliminary data.</text>
</comment>
<dbReference type="PANTHER" id="PTHR35742:SF1">
    <property type="entry name" value="THYLAKOID LUMENAL 16.5 KDA PROTEIN, CHLOROPLASTIC"/>
    <property type="match status" value="1"/>
</dbReference>
<dbReference type="OrthoDB" id="1924976at2759"/>
<dbReference type="GO" id="GO:0010206">
    <property type="term" value="P:photosystem II repair"/>
    <property type="evidence" value="ECO:0007669"/>
    <property type="project" value="InterPro"/>
</dbReference>
<keyword evidence="3" id="KW-1185">Reference proteome</keyword>
<gene>
    <name evidence="2" type="ORF">NE237_030488</name>
</gene>
<protein>
    <recommendedName>
        <fullName evidence="1">Maintenance of Photosystem II under High light 2 C-terminal domain-containing protein</fullName>
    </recommendedName>
</protein>
<evidence type="ECO:0000313" key="2">
    <source>
        <dbReference type="EMBL" id="KAJ4953656.1"/>
    </source>
</evidence>